<dbReference type="AlphaFoldDB" id="A0A0F8XQL2"/>
<comment type="caution">
    <text evidence="1">The sequence shown here is derived from an EMBL/GenBank/DDBJ whole genome shotgun (WGS) entry which is preliminary data.</text>
</comment>
<sequence length="20" mass="2259">MEVDEVKIAKGILETDLNKL</sequence>
<protein>
    <submittedName>
        <fullName evidence="1">Uncharacterized protein</fullName>
    </submittedName>
</protein>
<proteinExistence type="predicted"/>
<organism evidence="1">
    <name type="scientific">marine sediment metagenome</name>
    <dbReference type="NCBI Taxonomy" id="412755"/>
    <lineage>
        <taxon>unclassified sequences</taxon>
        <taxon>metagenomes</taxon>
        <taxon>ecological metagenomes</taxon>
    </lineage>
</organism>
<evidence type="ECO:0000313" key="1">
    <source>
        <dbReference type="EMBL" id="KKK63460.1"/>
    </source>
</evidence>
<dbReference type="EMBL" id="LAZR01061501">
    <property type="protein sequence ID" value="KKK63460.1"/>
    <property type="molecule type" value="Genomic_DNA"/>
</dbReference>
<feature type="non-terminal residue" evidence="1">
    <location>
        <position position="20"/>
    </location>
</feature>
<reference evidence="1" key="1">
    <citation type="journal article" date="2015" name="Nature">
        <title>Complex archaea that bridge the gap between prokaryotes and eukaryotes.</title>
        <authorList>
            <person name="Spang A."/>
            <person name="Saw J.H."/>
            <person name="Jorgensen S.L."/>
            <person name="Zaremba-Niedzwiedzka K."/>
            <person name="Martijn J."/>
            <person name="Lind A.E."/>
            <person name="van Eijk R."/>
            <person name="Schleper C."/>
            <person name="Guy L."/>
            <person name="Ettema T.J."/>
        </authorList>
    </citation>
    <scope>NUCLEOTIDE SEQUENCE</scope>
</reference>
<gene>
    <name evidence="1" type="ORF">LCGC14_2994040</name>
</gene>
<accession>A0A0F8XQL2</accession>
<name>A0A0F8XQL2_9ZZZZ</name>